<dbReference type="Proteomes" id="UP001228049">
    <property type="component" value="Unassembled WGS sequence"/>
</dbReference>
<keyword evidence="2" id="KW-0645">Protease</keyword>
<keyword evidence="2" id="KW-0378">Hydrolase</keyword>
<feature type="region of interest" description="Disordered" evidence="1">
    <location>
        <begin position="24"/>
        <end position="61"/>
    </location>
</feature>
<evidence type="ECO:0000313" key="3">
    <source>
        <dbReference type="Proteomes" id="UP001228049"/>
    </source>
</evidence>
<keyword evidence="2" id="KW-0482">Metalloprotease</keyword>
<name>A0AAD9CGN2_DISEL</name>
<dbReference type="AlphaFoldDB" id="A0AAD9CGN2"/>
<protein>
    <submittedName>
        <fullName evidence="2">A disintegrin and metalloproteinase with thrombospondin motifs 7</fullName>
    </submittedName>
</protein>
<keyword evidence="3" id="KW-1185">Reference proteome</keyword>
<reference evidence="2" key="1">
    <citation type="submission" date="2023-04" db="EMBL/GenBank/DDBJ databases">
        <title>Chromosome-level genome of Chaenocephalus aceratus.</title>
        <authorList>
            <person name="Park H."/>
        </authorList>
    </citation>
    <scope>NUCLEOTIDE SEQUENCE</scope>
    <source>
        <strain evidence="2">DE</strain>
        <tissue evidence="2">Muscle</tissue>
    </source>
</reference>
<feature type="compositionally biased region" description="Basic residues" evidence="1">
    <location>
        <begin position="41"/>
        <end position="56"/>
    </location>
</feature>
<evidence type="ECO:0000256" key="1">
    <source>
        <dbReference type="SAM" id="MobiDB-lite"/>
    </source>
</evidence>
<comment type="caution">
    <text evidence="2">The sequence shown here is derived from an EMBL/GenBank/DDBJ whole genome shotgun (WGS) entry which is preliminary data.</text>
</comment>
<sequence>MAARMVAAAHGSPFLEFQRNHNIPDEVARSPGSPWIVVGPGRRRRRRRERKQKRGCRHEVQRQRSQTCGACPPDKPNKRGERCERFNPPLLRGVALAETEQISRVPSRWDRWERGLD</sequence>
<accession>A0AAD9CGN2</accession>
<gene>
    <name evidence="2" type="ORF">KUDE01_004165</name>
</gene>
<organism evidence="2 3">
    <name type="scientific">Dissostichus eleginoides</name>
    <name type="common">Patagonian toothfish</name>
    <name type="synonym">Dissostichus amissus</name>
    <dbReference type="NCBI Taxonomy" id="100907"/>
    <lineage>
        <taxon>Eukaryota</taxon>
        <taxon>Metazoa</taxon>
        <taxon>Chordata</taxon>
        <taxon>Craniata</taxon>
        <taxon>Vertebrata</taxon>
        <taxon>Euteleostomi</taxon>
        <taxon>Actinopterygii</taxon>
        <taxon>Neopterygii</taxon>
        <taxon>Teleostei</taxon>
        <taxon>Neoteleostei</taxon>
        <taxon>Acanthomorphata</taxon>
        <taxon>Eupercaria</taxon>
        <taxon>Perciformes</taxon>
        <taxon>Notothenioidei</taxon>
        <taxon>Nototheniidae</taxon>
        <taxon>Dissostichus</taxon>
    </lineage>
</organism>
<proteinExistence type="predicted"/>
<dbReference type="EMBL" id="JASDAP010000006">
    <property type="protein sequence ID" value="KAK1901194.1"/>
    <property type="molecule type" value="Genomic_DNA"/>
</dbReference>
<dbReference type="GO" id="GO:0008237">
    <property type="term" value="F:metallopeptidase activity"/>
    <property type="evidence" value="ECO:0007669"/>
    <property type="project" value="UniProtKB-KW"/>
</dbReference>
<evidence type="ECO:0000313" key="2">
    <source>
        <dbReference type="EMBL" id="KAK1901194.1"/>
    </source>
</evidence>